<comment type="subcellular location">
    <subcellularLocation>
        <location evidence="1">Nucleus</location>
    </subcellularLocation>
</comment>
<evidence type="ECO:0000259" key="9">
    <source>
        <dbReference type="PROSITE" id="PS50808"/>
    </source>
</evidence>
<dbReference type="InterPro" id="IPR003656">
    <property type="entry name" value="Znf_BED"/>
</dbReference>
<organism evidence="10 11">
    <name type="scientific">Sesamum angolense</name>
    <dbReference type="NCBI Taxonomy" id="2727404"/>
    <lineage>
        <taxon>Eukaryota</taxon>
        <taxon>Viridiplantae</taxon>
        <taxon>Streptophyta</taxon>
        <taxon>Embryophyta</taxon>
        <taxon>Tracheophyta</taxon>
        <taxon>Spermatophyta</taxon>
        <taxon>Magnoliopsida</taxon>
        <taxon>eudicotyledons</taxon>
        <taxon>Gunneridae</taxon>
        <taxon>Pentapetalae</taxon>
        <taxon>asterids</taxon>
        <taxon>lamiids</taxon>
        <taxon>Lamiales</taxon>
        <taxon>Pedaliaceae</taxon>
        <taxon>Sesamum</taxon>
    </lineage>
</organism>
<dbReference type="Pfam" id="PF05699">
    <property type="entry name" value="Dimer_Tnp_hAT"/>
    <property type="match status" value="1"/>
</dbReference>
<dbReference type="Proteomes" id="UP001289374">
    <property type="component" value="Unassembled WGS sequence"/>
</dbReference>
<keyword evidence="11" id="KW-1185">Reference proteome</keyword>
<dbReference type="GO" id="GO:0005634">
    <property type="term" value="C:nucleus"/>
    <property type="evidence" value="ECO:0007669"/>
    <property type="project" value="UniProtKB-SubCell"/>
</dbReference>
<evidence type="ECO:0000256" key="7">
    <source>
        <dbReference type="PROSITE-ProRule" id="PRU00027"/>
    </source>
</evidence>
<dbReference type="InterPro" id="IPR008906">
    <property type="entry name" value="HATC_C_dom"/>
</dbReference>
<feature type="region of interest" description="Disordered" evidence="8">
    <location>
        <begin position="113"/>
        <end position="134"/>
    </location>
</feature>
<evidence type="ECO:0000256" key="3">
    <source>
        <dbReference type="ARBA" id="ARBA00022771"/>
    </source>
</evidence>
<reference evidence="10" key="2">
    <citation type="journal article" date="2024" name="Plant">
        <title>Genomic evolution and insights into agronomic trait innovations of Sesamum species.</title>
        <authorList>
            <person name="Miao H."/>
            <person name="Wang L."/>
            <person name="Qu L."/>
            <person name="Liu H."/>
            <person name="Sun Y."/>
            <person name="Le M."/>
            <person name="Wang Q."/>
            <person name="Wei S."/>
            <person name="Zheng Y."/>
            <person name="Lin W."/>
            <person name="Duan Y."/>
            <person name="Cao H."/>
            <person name="Xiong S."/>
            <person name="Wang X."/>
            <person name="Wei L."/>
            <person name="Li C."/>
            <person name="Ma Q."/>
            <person name="Ju M."/>
            <person name="Zhao R."/>
            <person name="Li G."/>
            <person name="Mu C."/>
            <person name="Tian Q."/>
            <person name="Mei H."/>
            <person name="Zhang T."/>
            <person name="Gao T."/>
            <person name="Zhang H."/>
        </authorList>
    </citation>
    <scope>NUCLEOTIDE SEQUENCE</scope>
    <source>
        <strain evidence="10">K16</strain>
    </source>
</reference>
<evidence type="ECO:0000256" key="5">
    <source>
        <dbReference type="ARBA" id="ARBA00023125"/>
    </source>
</evidence>
<dbReference type="GO" id="GO:0046983">
    <property type="term" value="F:protein dimerization activity"/>
    <property type="evidence" value="ECO:0007669"/>
    <property type="project" value="InterPro"/>
</dbReference>
<evidence type="ECO:0000256" key="6">
    <source>
        <dbReference type="ARBA" id="ARBA00023242"/>
    </source>
</evidence>
<accession>A0AAE2C7M0</accession>
<keyword evidence="5" id="KW-0238">DNA-binding</keyword>
<dbReference type="InterPro" id="IPR007021">
    <property type="entry name" value="DUF659"/>
</dbReference>
<evidence type="ECO:0000313" key="11">
    <source>
        <dbReference type="Proteomes" id="UP001289374"/>
    </source>
</evidence>
<feature type="compositionally biased region" description="Polar residues" evidence="8">
    <location>
        <begin position="113"/>
        <end position="131"/>
    </location>
</feature>
<evidence type="ECO:0000256" key="8">
    <source>
        <dbReference type="SAM" id="MobiDB-lite"/>
    </source>
</evidence>
<dbReference type="EMBL" id="JACGWL010000001">
    <property type="protein sequence ID" value="KAK4411665.1"/>
    <property type="molecule type" value="Genomic_DNA"/>
</dbReference>
<dbReference type="PANTHER" id="PTHR32166">
    <property type="entry name" value="OSJNBA0013A04.12 PROTEIN"/>
    <property type="match status" value="1"/>
</dbReference>
<gene>
    <name evidence="10" type="ORF">Sango_0239500</name>
</gene>
<sequence>MRESRLGGAQGFETQPSPDGPTVRTATRAAKRVRQTLKIDELKNRLFLRKLSNPVVQPLNRLTQYWVEGTGRVRVKNLIFSLSLNSQIFSFNKPNTSLTLKFLASPLLRNKMSSSGQNVDTSSSAHTSTPPLQRGKTDITWNHVVEKLIDGKKNICCLYCGKVSTGGGINRMKQHLAGKKGEIRPCQKVPPDVRYKMEQSIKEIIEKKRENQERYIVENPYGSHAVERGYMDDYDEIEEIRKQEHDITTPPSARRGKAQTSQSTKIKHTSKVGEYFAPRTTPGSQPTIKVFLQASSLKGFQKELQLWVDNIRNIWVDYGCTIMGDGWTDNSDRTLINFLIYCPRGTIFWKSVDASDVVKDAQAFFKLFQEVIEWVGPTNVVHLVTNNGANYVATGRLIQDHYKSINWSPCAAHCLNLVMKDIAKLDHIAEIVSKASQVTRFVYNHIYWLAWLRKRKDWTEIIRPGDTRFGTTFTALYNVYHHMHDLKALVTCKEFVDSRLARERKTKEVIAIVLDNKFWNDCLIIVKIMEPLMRLLKIVDGDKKPSIGYIYEGMFRARKGIKNLFKNKKRGHEWVLEMITTKGIGSKSKLLHETRLFRDRLESFGRELALETCKNTQPDEWWKLFGASAPNFQKLAIRILGQTSTSSGCERNWSVFERIHTKKRNRWFMKAESYDPIDYESIDKIDVWIVDDEEESFLDYEEIDHMLYEQLDPPRMERQRRRPREDDVDVVEDIELVEDLEVDDDMDFSAFEQFNVDGNLHDISIGVGEGCSNFGGLCMERMKIG</sequence>
<dbReference type="PANTHER" id="PTHR32166:SF121">
    <property type="entry name" value="DUF659 DOMAIN-CONTAINING PROTEIN"/>
    <property type="match status" value="1"/>
</dbReference>
<keyword evidence="3 7" id="KW-0863">Zinc-finger</keyword>
<keyword evidence="2" id="KW-0479">Metal-binding</keyword>
<evidence type="ECO:0000313" key="10">
    <source>
        <dbReference type="EMBL" id="KAK4411665.1"/>
    </source>
</evidence>
<evidence type="ECO:0000256" key="1">
    <source>
        <dbReference type="ARBA" id="ARBA00004123"/>
    </source>
</evidence>
<feature type="region of interest" description="Disordered" evidence="8">
    <location>
        <begin position="1"/>
        <end position="25"/>
    </location>
</feature>
<dbReference type="GO" id="GO:0008270">
    <property type="term" value="F:zinc ion binding"/>
    <property type="evidence" value="ECO:0007669"/>
    <property type="project" value="UniProtKB-KW"/>
</dbReference>
<dbReference type="GO" id="GO:0003677">
    <property type="term" value="F:DNA binding"/>
    <property type="evidence" value="ECO:0007669"/>
    <property type="project" value="UniProtKB-KW"/>
</dbReference>
<feature type="domain" description="BED-type" evidence="9">
    <location>
        <begin position="135"/>
        <end position="193"/>
    </location>
</feature>
<comment type="caution">
    <text evidence="10">The sequence shown here is derived from an EMBL/GenBank/DDBJ whole genome shotgun (WGS) entry which is preliminary data.</text>
</comment>
<keyword evidence="4" id="KW-0862">Zinc</keyword>
<dbReference type="AlphaFoldDB" id="A0AAE2C7M0"/>
<proteinExistence type="predicted"/>
<keyword evidence="6" id="KW-0539">Nucleus</keyword>
<dbReference type="InterPro" id="IPR012337">
    <property type="entry name" value="RNaseH-like_sf"/>
</dbReference>
<name>A0AAE2C7M0_9LAMI</name>
<protein>
    <recommendedName>
        <fullName evidence="9">BED-type domain-containing protein</fullName>
    </recommendedName>
</protein>
<evidence type="ECO:0000256" key="2">
    <source>
        <dbReference type="ARBA" id="ARBA00022723"/>
    </source>
</evidence>
<reference evidence="10" key="1">
    <citation type="submission" date="2020-06" db="EMBL/GenBank/DDBJ databases">
        <authorList>
            <person name="Li T."/>
            <person name="Hu X."/>
            <person name="Zhang T."/>
            <person name="Song X."/>
            <person name="Zhang H."/>
            <person name="Dai N."/>
            <person name="Sheng W."/>
            <person name="Hou X."/>
            <person name="Wei L."/>
        </authorList>
    </citation>
    <scope>NUCLEOTIDE SEQUENCE</scope>
    <source>
        <strain evidence="10">K16</strain>
        <tissue evidence="10">Leaf</tissue>
    </source>
</reference>
<dbReference type="SUPFAM" id="SSF53098">
    <property type="entry name" value="Ribonuclease H-like"/>
    <property type="match status" value="1"/>
</dbReference>
<dbReference type="PROSITE" id="PS50808">
    <property type="entry name" value="ZF_BED"/>
    <property type="match status" value="1"/>
</dbReference>
<evidence type="ECO:0000256" key="4">
    <source>
        <dbReference type="ARBA" id="ARBA00022833"/>
    </source>
</evidence>
<dbReference type="Pfam" id="PF04937">
    <property type="entry name" value="DUF659"/>
    <property type="match status" value="1"/>
</dbReference>